<dbReference type="PANTHER" id="PTHR42951:SF4">
    <property type="entry name" value="ACYL-COENZYME A THIOESTERASE MBLAC2"/>
    <property type="match status" value="1"/>
</dbReference>
<dbReference type="InterPro" id="IPR001018">
    <property type="entry name" value="Beta-lactamase_class-B_CS"/>
</dbReference>
<evidence type="ECO:0000256" key="6">
    <source>
        <dbReference type="ARBA" id="ARBA00012865"/>
    </source>
</evidence>
<dbReference type="KEGG" id="pbr:PB2503_01362"/>
<evidence type="ECO:0000256" key="4">
    <source>
        <dbReference type="ARBA" id="ARBA00005250"/>
    </source>
</evidence>
<feature type="compositionally biased region" description="Low complexity" evidence="13">
    <location>
        <begin position="401"/>
        <end position="411"/>
    </location>
</feature>
<feature type="signal peptide" evidence="14">
    <location>
        <begin position="1"/>
        <end position="18"/>
    </location>
</feature>
<dbReference type="GO" id="GO:0017001">
    <property type="term" value="P:antibiotic catabolic process"/>
    <property type="evidence" value="ECO:0007669"/>
    <property type="project" value="InterPro"/>
</dbReference>
<feature type="chain" id="PRO_5003140505" description="beta-lactamase" evidence="14">
    <location>
        <begin position="19"/>
        <end position="447"/>
    </location>
</feature>
<comment type="similarity">
    <text evidence="4">Belongs to the metallo-beta-lactamase superfamily. Class-B beta-lactamase family.</text>
</comment>
<dbReference type="OrthoDB" id="9815874at2"/>
<name>E0TBH6_PARBH</name>
<dbReference type="AlphaFoldDB" id="E0TBH6"/>
<dbReference type="Pfam" id="PF00753">
    <property type="entry name" value="Lactamase_B"/>
    <property type="match status" value="1"/>
</dbReference>
<feature type="compositionally biased region" description="Low complexity" evidence="13">
    <location>
        <begin position="346"/>
        <end position="360"/>
    </location>
</feature>
<sequence>MSPILAALFATTALTVHPATLHPAAQEAAQGQGSQTTPATPESELRDLGDGLYMITGEGGNIMVSTGADGAFVIDDQFDRLAEKNLALIEEVSEEPIVFVLNTHYHGDHTGGNLAFYNAGATIIAHENVRRRLAEAADKEDGALPVITFSENVTFHWNDQSIRVMHVPNAHTDGDSFVFLPQANVIHSGDLVFSSMYPYIDVEAGGSVDGMLSGLNRIRQLANSETQIVPGHGPLSDEDDVTAQIDLLRTARRLVREQMMEGHDVEAVVEADPLADYNEDWAWRFVSGEKMVRQLFADLMATDTDAKAAVEAGSTADAAETTASAEPPEETAAAEETEEAPETEETAAPAADDASAADAPVPANRDAALDAAVADTSDTSDAPEEENTEDGLGLQDRLEDAQNAAQAAAAAARRRAEQAIDAVRGSGAEEEAASAEENADPDASDAE</sequence>
<dbReference type="GO" id="GO:0042597">
    <property type="term" value="C:periplasmic space"/>
    <property type="evidence" value="ECO:0007669"/>
    <property type="project" value="UniProtKB-SubCell"/>
</dbReference>
<reference evidence="17" key="1">
    <citation type="submission" date="2010-08" db="EMBL/GenBank/DDBJ databases">
        <title>Genome sequence of Parvularcula bermudensis HTCC2503.</title>
        <authorList>
            <person name="Kang D.-M."/>
            <person name="Oh H.-M."/>
            <person name="Cho J.-C."/>
        </authorList>
    </citation>
    <scope>NUCLEOTIDE SEQUENCE [LARGE SCALE GENOMIC DNA]</scope>
    <source>
        <strain evidence="17">ATCC BAA-594 / HTCC2503 / KCTC 12087</strain>
    </source>
</reference>
<evidence type="ECO:0000256" key="12">
    <source>
        <dbReference type="ARBA" id="ARBA00023251"/>
    </source>
</evidence>
<comment type="subunit">
    <text evidence="5">Monomer.</text>
</comment>
<evidence type="ECO:0000256" key="13">
    <source>
        <dbReference type="SAM" id="MobiDB-lite"/>
    </source>
</evidence>
<proteinExistence type="inferred from homology"/>
<gene>
    <name evidence="16" type="ordered locus">PB2503_01362</name>
</gene>
<evidence type="ECO:0000256" key="2">
    <source>
        <dbReference type="ARBA" id="ARBA00001947"/>
    </source>
</evidence>
<dbReference type="GO" id="GO:0008800">
    <property type="term" value="F:beta-lactamase activity"/>
    <property type="evidence" value="ECO:0007669"/>
    <property type="project" value="UniProtKB-EC"/>
</dbReference>
<evidence type="ECO:0000256" key="3">
    <source>
        <dbReference type="ARBA" id="ARBA00004418"/>
    </source>
</evidence>
<dbReference type="InterPro" id="IPR050855">
    <property type="entry name" value="NDM-1-like"/>
</dbReference>
<dbReference type="EMBL" id="CP002156">
    <property type="protein sequence ID" value="ADM08351.1"/>
    <property type="molecule type" value="Genomic_DNA"/>
</dbReference>
<protein>
    <recommendedName>
        <fullName evidence="6">beta-lactamase</fullName>
        <ecNumber evidence="6">3.5.2.6</ecNumber>
    </recommendedName>
</protein>
<feature type="domain" description="Metallo-beta-lactamase" evidence="15">
    <location>
        <begin position="59"/>
        <end position="232"/>
    </location>
</feature>
<keyword evidence="11" id="KW-0862">Zinc</keyword>
<keyword evidence="9" id="KW-0574">Periplasm</keyword>
<dbReference type="Proteomes" id="UP000001302">
    <property type="component" value="Chromosome"/>
</dbReference>
<keyword evidence="8 14" id="KW-0732">Signal</keyword>
<evidence type="ECO:0000256" key="1">
    <source>
        <dbReference type="ARBA" id="ARBA00001526"/>
    </source>
</evidence>
<evidence type="ECO:0000256" key="14">
    <source>
        <dbReference type="SAM" id="SignalP"/>
    </source>
</evidence>
<evidence type="ECO:0000256" key="8">
    <source>
        <dbReference type="ARBA" id="ARBA00022729"/>
    </source>
</evidence>
<keyword evidence="7" id="KW-0479">Metal-binding</keyword>
<comment type="subcellular location">
    <subcellularLocation>
        <location evidence="3">Periplasm</location>
    </subcellularLocation>
</comment>
<dbReference type="eggNOG" id="COG0491">
    <property type="taxonomic scope" value="Bacteria"/>
</dbReference>
<dbReference type="SUPFAM" id="SSF56281">
    <property type="entry name" value="Metallo-hydrolase/oxidoreductase"/>
    <property type="match status" value="1"/>
</dbReference>
<dbReference type="EC" id="3.5.2.6" evidence="6"/>
<feature type="compositionally biased region" description="Acidic residues" evidence="13">
    <location>
        <begin position="428"/>
        <end position="447"/>
    </location>
</feature>
<feature type="region of interest" description="Disordered" evidence="13">
    <location>
        <begin position="311"/>
        <end position="447"/>
    </location>
</feature>
<evidence type="ECO:0000313" key="16">
    <source>
        <dbReference type="EMBL" id="ADM08351.1"/>
    </source>
</evidence>
<evidence type="ECO:0000256" key="11">
    <source>
        <dbReference type="ARBA" id="ARBA00022833"/>
    </source>
</evidence>
<organism evidence="16 17">
    <name type="scientific">Parvularcula bermudensis (strain ATCC BAA-594 / HTCC2503 / KCTC 12087)</name>
    <dbReference type="NCBI Taxonomy" id="314260"/>
    <lineage>
        <taxon>Bacteria</taxon>
        <taxon>Pseudomonadati</taxon>
        <taxon>Pseudomonadota</taxon>
        <taxon>Alphaproteobacteria</taxon>
        <taxon>Parvularculales</taxon>
        <taxon>Parvularculaceae</taxon>
        <taxon>Parvularcula</taxon>
    </lineage>
</organism>
<dbReference type="GO" id="GO:0046677">
    <property type="term" value="P:response to antibiotic"/>
    <property type="evidence" value="ECO:0007669"/>
    <property type="project" value="UniProtKB-KW"/>
</dbReference>
<comment type="cofactor">
    <cofactor evidence="2">
        <name>Zn(2+)</name>
        <dbReference type="ChEBI" id="CHEBI:29105"/>
    </cofactor>
</comment>
<keyword evidence="12" id="KW-0046">Antibiotic resistance</keyword>
<dbReference type="InterPro" id="IPR001279">
    <property type="entry name" value="Metallo-B-lactamas"/>
</dbReference>
<evidence type="ECO:0000313" key="17">
    <source>
        <dbReference type="Proteomes" id="UP000001302"/>
    </source>
</evidence>
<feature type="compositionally biased region" description="Acidic residues" evidence="13">
    <location>
        <begin position="327"/>
        <end position="345"/>
    </location>
</feature>
<evidence type="ECO:0000256" key="9">
    <source>
        <dbReference type="ARBA" id="ARBA00022764"/>
    </source>
</evidence>
<comment type="catalytic activity">
    <reaction evidence="1">
        <text>a beta-lactam + H2O = a substituted beta-amino acid</text>
        <dbReference type="Rhea" id="RHEA:20401"/>
        <dbReference type="ChEBI" id="CHEBI:15377"/>
        <dbReference type="ChEBI" id="CHEBI:35627"/>
        <dbReference type="ChEBI" id="CHEBI:140347"/>
        <dbReference type="EC" id="3.5.2.6"/>
    </reaction>
</comment>
<evidence type="ECO:0000256" key="7">
    <source>
        <dbReference type="ARBA" id="ARBA00022723"/>
    </source>
</evidence>
<dbReference type="PROSITE" id="PS00743">
    <property type="entry name" value="BETA_LACTAMASE_B_1"/>
    <property type="match status" value="1"/>
</dbReference>
<dbReference type="GO" id="GO:0008270">
    <property type="term" value="F:zinc ion binding"/>
    <property type="evidence" value="ECO:0007669"/>
    <property type="project" value="InterPro"/>
</dbReference>
<feature type="compositionally biased region" description="Low complexity" evidence="13">
    <location>
        <begin position="24"/>
        <end position="35"/>
    </location>
</feature>
<keyword evidence="10 16" id="KW-0378">Hydrolase</keyword>
<dbReference type="PANTHER" id="PTHR42951">
    <property type="entry name" value="METALLO-BETA-LACTAMASE DOMAIN-CONTAINING"/>
    <property type="match status" value="1"/>
</dbReference>
<dbReference type="SMART" id="SM00849">
    <property type="entry name" value="Lactamase_B"/>
    <property type="match status" value="1"/>
</dbReference>
<dbReference type="Gene3D" id="3.60.15.10">
    <property type="entry name" value="Ribonuclease Z/Hydroxyacylglutathione hydrolase-like"/>
    <property type="match status" value="1"/>
</dbReference>
<keyword evidence="17" id="KW-1185">Reference proteome</keyword>
<reference evidence="16 17" key="2">
    <citation type="journal article" date="2011" name="J. Bacteriol.">
        <title>Complete genome sequence of strain HTCC2503T of Parvularcula bermudensis, the type species of the order "Parvularculales" in the class Alphaproteobacteria.</title>
        <authorList>
            <person name="Oh H.M."/>
            <person name="Kang I."/>
            <person name="Vergin K.L."/>
            <person name="Kang D."/>
            <person name="Rhee K.H."/>
            <person name="Giovannoni S.J."/>
            <person name="Cho J.C."/>
        </authorList>
    </citation>
    <scope>NUCLEOTIDE SEQUENCE [LARGE SCALE GENOMIC DNA]</scope>
    <source>
        <strain evidence="17">ATCC BAA-594 / HTCC2503 / KCTC 12087</strain>
    </source>
</reference>
<evidence type="ECO:0000256" key="5">
    <source>
        <dbReference type="ARBA" id="ARBA00011245"/>
    </source>
</evidence>
<feature type="compositionally biased region" description="Low complexity" evidence="13">
    <location>
        <begin position="311"/>
        <end position="326"/>
    </location>
</feature>
<dbReference type="STRING" id="314260.PB2503_01362"/>
<dbReference type="RefSeq" id="WP_013299325.1">
    <property type="nucleotide sequence ID" value="NC_014414.1"/>
</dbReference>
<dbReference type="HOGENOM" id="CLU_557458_0_0_5"/>
<feature type="compositionally biased region" description="Low complexity" evidence="13">
    <location>
        <begin position="369"/>
        <end position="380"/>
    </location>
</feature>
<evidence type="ECO:0000259" key="15">
    <source>
        <dbReference type="SMART" id="SM00849"/>
    </source>
</evidence>
<accession>E0TBH6</accession>
<dbReference type="CDD" id="cd16282">
    <property type="entry name" value="metallo-hydrolase-like_MBL-fold"/>
    <property type="match status" value="1"/>
</dbReference>
<feature type="region of interest" description="Disordered" evidence="13">
    <location>
        <begin position="24"/>
        <end position="45"/>
    </location>
</feature>
<dbReference type="InterPro" id="IPR036866">
    <property type="entry name" value="RibonucZ/Hydroxyglut_hydro"/>
</dbReference>
<evidence type="ECO:0000256" key="10">
    <source>
        <dbReference type="ARBA" id="ARBA00022801"/>
    </source>
</evidence>